<dbReference type="PROSITE" id="PS51900">
    <property type="entry name" value="CB"/>
    <property type="match status" value="1"/>
</dbReference>
<dbReference type="Pfam" id="PF13495">
    <property type="entry name" value="Phage_int_SAM_4"/>
    <property type="match status" value="1"/>
</dbReference>
<proteinExistence type="inferred from homology"/>
<dbReference type="Gene3D" id="1.10.443.10">
    <property type="entry name" value="Intergrase catalytic core"/>
    <property type="match status" value="1"/>
</dbReference>
<name>A0A5C6RLT0_9BACT</name>
<dbReference type="AlphaFoldDB" id="A0A5C6RLT0"/>
<dbReference type="Proteomes" id="UP000321580">
    <property type="component" value="Unassembled WGS sequence"/>
</dbReference>
<evidence type="ECO:0000313" key="9">
    <source>
        <dbReference type="Proteomes" id="UP000321580"/>
    </source>
</evidence>
<dbReference type="InterPro" id="IPR010998">
    <property type="entry name" value="Integrase_recombinase_N"/>
</dbReference>
<dbReference type="InterPro" id="IPR011010">
    <property type="entry name" value="DNA_brk_join_enz"/>
</dbReference>
<feature type="domain" description="Tyr recombinase" evidence="6">
    <location>
        <begin position="390"/>
        <end position="563"/>
    </location>
</feature>
<keyword evidence="3 5" id="KW-0238">DNA-binding</keyword>
<dbReference type="PANTHER" id="PTHR30349:SF64">
    <property type="entry name" value="PROPHAGE INTEGRASE INTD-RELATED"/>
    <property type="match status" value="1"/>
</dbReference>
<dbReference type="OrthoDB" id="9801717at2"/>
<dbReference type="InterPro" id="IPR002104">
    <property type="entry name" value="Integrase_catalytic"/>
</dbReference>
<dbReference type="GO" id="GO:0003677">
    <property type="term" value="F:DNA binding"/>
    <property type="evidence" value="ECO:0007669"/>
    <property type="project" value="UniProtKB-UniRule"/>
</dbReference>
<evidence type="ECO:0000313" key="8">
    <source>
        <dbReference type="EMBL" id="TXB62282.1"/>
    </source>
</evidence>
<keyword evidence="4" id="KW-0233">DNA recombination</keyword>
<evidence type="ECO:0000259" key="6">
    <source>
        <dbReference type="PROSITE" id="PS51898"/>
    </source>
</evidence>
<dbReference type="Pfam" id="PF00589">
    <property type="entry name" value="Phage_integrase"/>
    <property type="match status" value="1"/>
</dbReference>
<dbReference type="GO" id="GO:0006310">
    <property type="term" value="P:DNA recombination"/>
    <property type="evidence" value="ECO:0007669"/>
    <property type="project" value="UniProtKB-KW"/>
</dbReference>
<dbReference type="GO" id="GO:0015074">
    <property type="term" value="P:DNA integration"/>
    <property type="evidence" value="ECO:0007669"/>
    <property type="project" value="UniProtKB-KW"/>
</dbReference>
<evidence type="ECO:0000256" key="5">
    <source>
        <dbReference type="PROSITE-ProRule" id="PRU01248"/>
    </source>
</evidence>
<dbReference type="InterPro" id="IPR013762">
    <property type="entry name" value="Integrase-like_cat_sf"/>
</dbReference>
<comment type="similarity">
    <text evidence="1">Belongs to the 'phage' integrase family.</text>
</comment>
<sequence>METAASPAITLKCVEHRGSQRLAVSFAYDQAYIDRIKQVPGRRWSETMRCWHIPVEEQALQVFRAAFPFVALPPIGEFRTGFTPDQPDKADVQITPAAAGSEQAHKAGISSQKGIESIELIGGRFAIRMRYTKEGVAFMKSLVRSFWQEEDKVWVCQFSEANLKDLQAYCSYWSEEEYAKLAELLEVRNAKESQKTMAVWPLKGNQEWLRVWIPNHTSEAIARIKRVSGRRYSRANGCWLIPNNQQLLEGLSEEMRAIGVEVEVRGKVLNVPLKRKSWPERQSHLLDKLDGPMAALVKEYTDFLIGMRYSWQTVKTYTSFFRRFAEVFGVAELPNLEYASIQGYFNELAKEDISLSTLNQYINAVKFYYERVLNRPRKVYAVNRPRKQDRLPKVLSKGEVKRIFKQLHNLKHRLMVYFAYSSGLRLSEVCYLKPEDVDLDRLQVFINNSKGGKDRVVHLGEEMICLFAEYIQKYKPKEWLFEGQQGGEPYSPRSLQAVFRRAKEKAGIDKQATFHTLRHSYATHLLETGTDVRLIQELLGHSDIKTTLLYTHVSKRSLMSVRSPLDSLFDGDEEVEKSNKSSQ</sequence>
<keyword evidence="9" id="KW-1185">Reference proteome</keyword>
<dbReference type="InterPro" id="IPR004107">
    <property type="entry name" value="Integrase_SAM-like_N"/>
</dbReference>
<dbReference type="SUPFAM" id="SSF56349">
    <property type="entry name" value="DNA breaking-rejoining enzymes"/>
    <property type="match status" value="1"/>
</dbReference>
<accession>A0A5C6RLT0</accession>
<dbReference type="PANTHER" id="PTHR30349">
    <property type="entry name" value="PHAGE INTEGRASE-RELATED"/>
    <property type="match status" value="1"/>
</dbReference>
<evidence type="ECO:0000256" key="3">
    <source>
        <dbReference type="ARBA" id="ARBA00023125"/>
    </source>
</evidence>
<reference evidence="8 9" key="1">
    <citation type="submission" date="2019-08" db="EMBL/GenBank/DDBJ databases">
        <title>Genome of Phaeodactylibacter luteus.</title>
        <authorList>
            <person name="Bowman J.P."/>
        </authorList>
    </citation>
    <scope>NUCLEOTIDE SEQUENCE [LARGE SCALE GENOMIC DNA]</scope>
    <source>
        <strain evidence="8 9">KCTC 42180</strain>
    </source>
</reference>
<protein>
    <submittedName>
        <fullName evidence="8">Tyrosine-type recombinase/integrase</fullName>
    </submittedName>
</protein>
<keyword evidence="2" id="KW-0229">DNA integration</keyword>
<gene>
    <name evidence="8" type="ORF">FRY97_14630</name>
</gene>
<feature type="domain" description="Core-binding (CB)" evidence="7">
    <location>
        <begin position="291"/>
        <end position="373"/>
    </location>
</feature>
<evidence type="ECO:0000256" key="1">
    <source>
        <dbReference type="ARBA" id="ARBA00008857"/>
    </source>
</evidence>
<dbReference type="InterPro" id="IPR044068">
    <property type="entry name" value="CB"/>
</dbReference>
<evidence type="ECO:0000256" key="4">
    <source>
        <dbReference type="ARBA" id="ARBA00023172"/>
    </source>
</evidence>
<evidence type="ECO:0000259" key="7">
    <source>
        <dbReference type="PROSITE" id="PS51900"/>
    </source>
</evidence>
<comment type="caution">
    <text evidence="8">The sequence shown here is derived from an EMBL/GenBank/DDBJ whole genome shotgun (WGS) entry which is preliminary data.</text>
</comment>
<organism evidence="8 9">
    <name type="scientific">Phaeodactylibacter luteus</name>
    <dbReference type="NCBI Taxonomy" id="1564516"/>
    <lineage>
        <taxon>Bacteria</taxon>
        <taxon>Pseudomonadati</taxon>
        <taxon>Bacteroidota</taxon>
        <taxon>Saprospiria</taxon>
        <taxon>Saprospirales</taxon>
        <taxon>Haliscomenobacteraceae</taxon>
        <taxon>Phaeodactylibacter</taxon>
    </lineage>
</organism>
<evidence type="ECO:0000256" key="2">
    <source>
        <dbReference type="ARBA" id="ARBA00022908"/>
    </source>
</evidence>
<dbReference type="InterPro" id="IPR050090">
    <property type="entry name" value="Tyrosine_recombinase_XerCD"/>
</dbReference>
<dbReference type="EMBL" id="VOOR01000032">
    <property type="protein sequence ID" value="TXB62282.1"/>
    <property type="molecule type" value="Genomic_DNA"/>
</dbReference>
<dbReference type="Gene3D" id="1.10.150.130">
    <property type="match status" value="1"/>
</dbReference>
<dbReference type="PROSITE" id="PS51898">
    <property type="entry name" value="TYR_RECOMBINASE"/>
    <property type="match status" value="1"/>
</dbReference>